<keyword evidence="4" id="KW-1003">Cell membrane</keyword>
<keyword evidence="18" id="KW-1185">Reference proteome</keyword>
<evidence type="ECO:0000313" key="18">
    <source>
        <dbReference type="Proteomes" id="UP000604066"/>
    </source>
</evidence>
<protein>
    <submittedName>
        <fullName evidence="17">Penicillin-binding protein 2</fullName>
    </submittedName>
</protein>
<feature type="transmembrane region" description="Helical" evidence="14">
    <location>
        <begin position="9"/>
        <end position="29"/>
    </location>
</feature>
<proteinExistence type="inferred from homology"/>
<dbReference type="InterPro" id="IPR050515">
    <property type="entry name" value="Beta-lactam/transpept"/>
</dbReference>
<evidence type="ECO:0000313" key="17">
    <source>
        <dbReference type="EMBL" id="NYE57264.1"/>
    </source>
</evidence>
<comment type="similarity">
    <text evidence="3">Belongs to the transpeptidase family.</text>
</comment>
<feature type="domain" description="Penicillin-binding protein transpeptidase" evidence="15">
    <location>
        <begin position="267"/>
        <end position="643"/>
    </location>
</feature>
<dbReference type="Gene3D" id="3.40.710.10">
    <property type="entry name" value="DD-peptidase/beta-lactamase superfamily"/>
    <property type="match status" value="1"/>
</dbReference>
<dbReference type="SUPFAM" id="SSF56601">
    <property type="entry name" value="beta-lactamase/transpeptidase-like"/>
    <property type="match status" value="1"/>
</dbReference>
<dbReference type="InterPro" id="IPR001460">
    <property type="entry name" value="PCN-bd_Tpept"/>
</dbReference>
<dbReference type="NCBIfam" id="TIGR03423">
    <property type="entry name" value="pbp2_mrdA"/>
    <property type="match status" value="1"/>
</dbReference>
<comment type="subcellular location">
    <subcellularLocation>
        <location evidence="2">Cell membrane</location>
    </subcellularLocation>
    <subcellularLocation>
        <location evidence="1">Membrane</location>
        <topology evidence="1">Single-pass membrane protein</topology>
    </subcellularLocation>
</comment>
<reference evidence="17 18" key="1">
    <citation type="submission" date="2020-07" db="EMBL/GenBank/DDBJ databases">
        <title>Genomic Encyclopedia of Type Strains, Phase III (KMG-III): the genomes of soil and plant-associated and newly described type strains.</title>
        <authorList>
            <person name="Whitman W."/>
        </authorList>
    </citation>
    <scope>NUCLEOTIDE SEQUENCE [LARGE SCALE GENOMIC DNA]</scope>
    <source>
        <strain evidence="17 18">DSM 11255</strain>
    </source>
</reference>
<evidence type="ECO:0000259" key="15">
    <source>
        <dbReference type="Pfam" id="PF00905"/>
    </source>
</evidence>
<name>A0ABX2R8L5_9THEO</name>
<keyword evidence="13" id="KW-0961">Cell wall biogenesis/degradation</keyword>
<evidence type="ECO:0000256" key="14">
    <source>
        <dbReference type="SAM" id="Phobius"/>
    </source>
</evidence>
<evidence type="ECO:0000256" key="3">
    <source>
        <dbReference type="ARBA" id="ARBA00007171"/>
    </source>
</evidence>
<evidence type="ECO:0000256" key="8">
    <source>
        <dbReference type="ARBA" id="ARBA00022801"/>
    </source>
</evidence>
<evidence type="ECO:0000256" key="2">
    <source>
        <dbReference type="ARBA" id="ARBA00004236"/>
    </source>
</evidence>
<evidence type="ECO:0000256" key="13">
    <source>
        <dbReference type="ARBA" id="ARBA00023316"/>
    </source>
</evidence>
<dbReference type="InterPro" id="IPR005311">
    <property type="entry name" value="PBP_dimer"/>
</dbReference>
<keyword evidence="6" id="KW-0645">Protease</keyword>
<evidence type="ECO:0000256" key="9">
    <source>
        <dbReference type="ARBA" id="ARBA00022960"/>
    </source>
</evidence>
<evidence type="ECO:0000256" key="5">
    <source>
        <dbReference type="ARBA" id="ARBA00022519"/>
    </source>
</evidence>
<keyword evidence="9" id="KW-0133">Cell shape</keyword>
<gene>
    <name evidence="17" type="ORF">HDG70_000979</name>
</gene>
<keyword evidence="5" id="KW-0997">Cell inner membrane</keyword>
<dbReference type="InterPro" id="IPR036138">
    <property type="entry name" value="PBP_dimer_sf"/>
</dbReference>
<evidence type="ECO:0000256" key="10">
    <source>
        <dbReference type="ARBA" id="ARBA00022984"/>
    </source>
</evidence>
<evidence type="ECO:0000256" key="6">
    <source>
        <dbReference type="ARBA" id="ARBA00022670"/>
    </source>
</evidence>
<sequence length="661" mass="73882">MRKNIKANLGWMGVVVTFFLFILWGRLFYLQVYATAKYQTLARKNAIRIIDVKAPRGEILDRNGKKIVTNKAVYTVSLLFTGLKNADVILPKLAQILQVSEEELRLKIKNSKARPYEPIRLATDVPWEVVAKIEERRYELPGVTVSIEPARDYPYGNLLAHVVGYIQEIKDTQLKEHQAEGYKLGDMFGQTGLESFYESVLRGKNGGREIEVDARGNPVRDLGIKTRPEQGNSLVLTIDVDLQKAAEESLKKTIAALQNRYPDARAGAVVALDVRNGEVLALASYPTFDPAAFPKGLTQKQVDEYIRNPDRPLYNRAVSATYPPGSTFKMVTGMAALLNRVTTPSETIFDPGYYKLGNRAFKDWNPRGHGVVNFVKAIKESCNVYFWTMARRLGVEKIVEVGKQFGLGMMTGIDLPGESSGLLPTPEWKKETNTAIIEKNLKPRIDKIKSDYEQRIARAKTSEEKKRLEAERDKKIQAINRQIEIYRWETEWQQYDTLNMAIGQGYNNYTLLQLANYVAMIANGGIRYQPHLVKKVLDNRGKVIEEVKPRVLSKAKIPENILNYVRQGMREVTMPGGTAGGVFAGFPVAVAAKTGTAQVFGKDDHGLFVAYAPYENPRIAVAAIIEHGGHGGSSAGLVARDVLAAYFKVPKVNTRVFGPVE</sequence>
<keyword evidence="7 14" id="KW-0812">Transmembrane</keyword>
<keyword evidence="8" id="KW-0378">Hydrolase</keyword>
<dbReference type="InterPro" id="IPR017790">
    <property type="entry name" value="Penicillin-binding_protein_2"/>
</dbReference>
<comment type="caution">
    <text evidence="17">The sequence shown here is derived from an EMBL/GenBank/DDBJ whole genome shotgun (WGS) entry which is preliminary data.</text>
</comment>
<evidence type="ECO:0000256" key="1">
    <source>
        <dbReference type="ARBA" id="ARBA00004167"/>
    </source>
</evidence>
<dbReference type="InterPro" id="IPR012338">
    <property type="entry name" value="Beta-lactam/transpept-like"/>
</dbReference>
<dbReference type="PANTHER" id="PTHR30627:SF2">
    <property type="entry name" value="PEPTIDOGLYCAN D,D-TRANSPEPTIDASE MRDA"/>
    <property type="match status" value="1"/>
</dbReference>
<keyword evidence="10" id="KW-0573">Peptidoglycan synthesis</keyword>
<organism evidence="17 18">
    <name type="scientific">Carboxydothermus ferrireducens DSM 11255</name>
    <dbReference type="NCBI Taxonomy" id="1119529"/>
    <lineage>
        <taxon>Bacteria</taxon>
        <taxon>Bacillati</taxon>
        <taxon>Bacillota</taxon>
        <taxon>Clostridia</taxon>
        <taxon>Thermoanaerobacterales</taxon>
        <taxon>Thermoanaerobacteraceae</taxon>
        <taxon>Carboxydothermus</taxon>
    </lineage>
</organism>
<dbReference type="Pfam" id="PF03717">
    <property type="entry name" value="PBP_dimer"/>
    <property type="match status" value="1"/>
</dbReference>
<keyword evidence="11 14" id="KW-1133">Transmembrane helix</keyword>
<evidence type="ECO:0000256" key="4">
    <source>
        <dbReference type="ARBA" id="ARBA00022475"/>
    </source>
</evidence>
<dbReference type="Gene3D" id="3.90.1310.10">
    <property type="entry name" value="Penicillin-binding protein 2a (Domain 2)"/>
    <property type="match status" value="1"/>
</dbReference>
<accession>A0ABX2R8L5</accession>
<feature type="domain" description="Penicillin-binding protein dimerisation" evidence="16">
    <location>
        <begin position="52"/>
        <end position="221"/>
    </location>
</feature>
<keyword evidence="12 14" id="KW-0472">Membrane</keyword>
<dbReference type="PANTHER" id="PTHR30627">
    <property type="entry name" value="PEPTIDOGLYCAN D,D-TRANSPEPTIDASE"/>
    <property type="match status" value="1"/>
</dbReference>
<dbReference type="Gene3D" id="3.30.1390.30">
    <property type="entry name" value="Penicillin-binding protein 2a, domain 3"/>
    <property type="match status" value="1"/>
</dbReference>
<dbReference type="RefSeq" id="WP_245570743.1">
    <property type="nucleotide sequence ID" value="NZ_ATYG01000002.1"/>
</dbReference>
<evidence type="ECO:0000256" key="12">
    <source>
        <dbReference type="ARBA" id="ARBA00023136"/>
    </source>
</evidence>
<dbReference type="Proteomes" id="UP000604066">
    <property type="component" value="Unassembled WGS sequence"/>
</dbReference>
<dbReference type="EMBL" id="JACCBS010000002">
    <property type="protein sequence ID" value="NYE57264.1"/>
    <property type="molecule type" value="Genomic_DNA"/>
</dbReference>
<evidence type="ECO:0000256" key="11">
    <source>
        <dbReference type="ARBA" id="ARBA00022989"/>
    </source>
</evidence>
<dbReference type="Pfam" id="PF00905">
    <property type="entry name" value="Transpeptidase"/>
    <property type="match status" value="1"/>
</dbReference>
<evidence type="ECO:0000259" key="16">
    <source>
        <dbReference type="Pfam" id="PF03717"/>
    </source>
</evidence>
<evidence type="ECO:0000256" key="7">
    <source>
        <dbReference type="ARBA" id="ARBA00022692"/>
    </source>
</evidence>
<dbReference type="SUPFAM" id="SSF56519">
    <property type="entry name" value="Penicillin binding protein dimerisation domain"/>
    <property type="match status" value="1"/>
</dbReference>